<gene>
    <name evidence="3" type="ORF">RND81_01G176600</name>
</gene>
<dbReference type="PANTHER" id="PTHR35689">
    <property type="entry name" value="EARLY ENDOSOME ANTIGEN"/>
    <property type="match status" value="1"/>
</dbReference>
<keyword evidence="1" id="KW-0175">Coiled coil</keyword>
<keyword evidence="4" id="KW-1185">Reference proteome</keyword>
<proteinExistence type="predicted"/>
<evidence type="ECO:0000313" key="3">
    <source>
        <dbReference type="EMBL" id="KAK9757648.1"/>
    </source>
</evidence>
<dbReference type="PANTHER" id="PTHR35689:SF1">
    <property type="entry name" value="EARLY ENDOSOME ANTIGEN"/>
    <property type="match status" value="1"/>
</dbReference>
<sequence length="331" mass="37474">MEIGQDLDDFIKGSIDHTMGLIVPNQALQLKLQSLESKNHRLRDQYLSLQSKLTEKETALQLARAEANMNAQAIKKFVEENQKLASECKFLVGQCNKWEQECSLYDHDREALMEFGNEADERAKEAEIRVSELEEEVKSVTDQLKYYKHQYETLAVDSSVDGPPSEQILLNALVATLVNKSEVPKIASGYLEANSDIQMCRELLEMWNSLRPETQNVLSLAGSLKSLQKANDHLIINLNRAEEEVNVLAEENNSLVEENKRLLKLCHSDRKRVASGEKHDSSAKTKSNKRKTSPTMSSPVDRKIDFNMMDGLRHPLSPLKENSPGSKSHKK</sequence>
<dbReference type="EMBL" id="JBDFQZ010000001">
    <property type="protein sequence ID" value="KAK9757648.1"/>
    <property type="molecule type" value="Genomic_DNA"/>
</dbReference>
<dbReference type="Proteomes" id="UP001443914">
    <property type="component" value="Unassembled WGS sequence"/>
</dbReference>
<feature type="coiled-coil region" evidence="1">
    <location>
        <begin position="116"/>
        <end position="150"/>
    </location>
</feature>
<dbReference type="SUPFAM" id="SSF57997">
    <property type="entry name" value="Tropomyosin"/>
    <property type="match status" value="1"/>
</dbReference>
<feature type="coiled-coil region" evidence="1">
    <location>
        <begin position="25"/>
        <end position="52"/>
    </location>
</feature>
<evidence type="ECO:0000256" key="1">
    <source>
        <dbReference type="SAM" id="Coils"/>
    </source>
</evidence>
<organism evidence="3 4">
    <name type="scientific">Saponaria officinalis</name>
    <name type="common">Common soapwort</name>
    <name type="synonym">Lychnis saponaria</name>
    <dbReference type="NCBI Taxonomy" id="3572"/>
    <lineage>
        <taxon>Eukaryota</taxon>
        <taxon>Viridiplantae</taxon>
        <taxon>Streptophyta</taxon>
        <taxon>Embryophyta</taxon>
        <taxon>Tracheophyta</taxon>
        <taxon>Spermatophyta</taxon>
        <taxon>Magnoliopsida</taxon>
        <taxon>eudicotyledons</taxon>
        <taxon>Gunneridae</taxon>
        <taxon>Pentapetalae</taxon>
        <taxon>Caryophyllales</taxon>
        <taxon>Caryophyllaceae</taxon>
        <taxon>Caryophylleae</taxon>
        <taxon>Saponaria</taxon>
    </lineage>
</organism>
<feature type="coiled-coil region" evidence="1">
    <location>
        <begin position="224"/>
        <end position="265"/>
    </location>
</feature>
<dbReference type="AlphaFoldDB" id="A0AAW1NGU7"/>
<dbReference type="Gene3D" id="1.20.5.170">
    <property type="match status" value="1"/>
</dbReference>
<feature type="region of interest" description="Disordered" evidence="2">
    <location>
        <begin position="270"/>
        <end position="331"/>
    </location>
</feature>
<comment type="caution">
    <text evidence="3">The sequence shown here is derived from an EMBL/GenBank/DDBJ whole genome shotgun (WGS) entry which is preliminary data.</text>
</comment>
<name>A0AAW1NGU7_SAPOF</name>
<evidence type="ECO:0000313" key="4">
    <source>
        <dbReference type="Proteomes" id="UP001443914"/>
    </source>
</evidence>
<evidence type="ECO:0000256" key="2">
    <source>
        <dbReference type="SAM" id="MobiDB-lite"/>
    </source>
</evidence>
<feature type="compositionally biased region" description="Basic and acidic residues" evidence="2">
    <location>
        <begin position="270"/>
        <end position="283"/>
    </location>
</feature>
<reference evidence="3" key="1">
    <citation type="submission" date="2024-03" db="EMBL/GenBank/DDBJ databases">
        <title>WGS assembly of Saponaria officinalis var. Norfolk2.</title>
        <authorList>
            <person name="Jenkins J."/>
            <person name="Shu S."/>
            <person name="Grimwood J."/>
            <person name="Barry K."/>
            <person name="Goodstein D."/>
            <person name="Schmutz J."/>
            <person name="Leebens-Mack J."/>
            <person name="Osbourn A."/>
        </authorList>
    </citation>
    <scope>NUCLEOTIDE SEQUENCE [LARGE SCALE GENOMIC DNA]</scope>
    <source>
        <strain evidence="3">JIC</strain>
    </source>
</reference>
<accession>A0AAW1NGU7</accession>
<protein>
    <submittedName>
        <fullName evidence="3">Uncharacterized protein</fullName>
    </submittedName>
</protein>